<dbReference type="PANTHER" id="PTHR46411:SF3">
    <property type="entry name" value="AAA+ ATPASE DOMAIN-CONTAINING PROTEIN"/>
    <property type="match status" value="1"/>
</dbReference>
<dbReference type="SUPFAM" id="SSF52540">
    <property type="entry name" value="P-loop containing nucleoside triphosphate hydrolases"/>
    <property type="match status" value="1"/>
</dbReference>
<keyword evidence="3" id="KW-1185">Reference proteome</keyword>
<dbReference type="Pfam" id="PF00004">
    <property type="entry name" value="AAA"/>
    <property type="match status" value="1"/>
</dbReference>
<evidence type="ECO:0000313" key="2">
    <source>
        <dbReference type="EMBL" id="KAF2670157.1"/>
    </source>
</evidence>
<dbReference type="InterPro" id="IPR003593">
    <property type="entry name" value="AAA+_ATPase"/>
</dbReference>
<proteinExistence type="predicted"/>
<organism evidence="2 3">
    <name type="scientific">Microthyrium microscopicum</name>
    <dbReference type="NCBI Taxonomy" id="703497"/>
    <lineage>
        <taxon>Eukaryota</taxon>
        <taxon>Fungi</taxon>
        <taxon>Dikarya</taxon>
        <taxon>Ascomycota</taxon>
        <taxon>Pezizomycotina</taxon>
        <taxon>Dothideomycetes</taxon>
        <taxon>Dothideomycetes incertae sedis</taxon>
        <taxon>Microthyriales</taxon>
        <taxon>Microthyriaceae</taxon>
        <taxon>Microthyrium</taxon>
    </lineage>
</organism>
<dbReference type="InterPro" id="IPR003959">
    <property type="entry name" value="ATPase_AAA_core"/>
</dbReference>
<dbReference type="Gene3D" id="3.40.50.300">
    <property type="entry name" value="P-loop containing nucleotide triphosphate hydrolases"/>
    <property type="match status" value="1"/>
</dbReference>
<evidence type="ECO:0000313" key="3">
    <source>
        <dbReference type="Proteomes" id="UP000799302"/>
    </source>
</evidence>
<evidence type="ECO:0000259" key="1">
    <source>
        <dbReference type="SMART" id="SM00382"/>
    </source>
</evidence>
<dbReference type="PANTHER" id="PTHR46411">
    <property type="entry name" value="FAMILY ATPASE, PUTATIVE-RELATED"/>
    <property type="match status" value="1"/>
</dbReference>
<protein>
    <submittedName>
        <fullName evidence="2">P-loop containing nucleoside triphosphate hydrolase protein</fullName>
    </submittedName>
</protein>
<dbReference type="InterPro" id="IPR027417">
    <property type="entry name" value="P-loop_NTPase"/>
</dbReference>
<dbReference type="AlphaFoldDB" id="A0A6A6UF94"/>
<dbReference type="EMBL" id="MU004234">
    <property type="protein sequence ID" value="KAF2670157.1"/>
    <property type="molecule type" value="Genomic_DNA"/>
</dbReference>
<reference evidence="2" key="1">
    <citation type="journal article" date="2020" name="Stud. Mycol.">
        <title>101 Dothideomycetes genomes: a test case for predicting lifestyles and emergence of pathogens.</title>
        <authorList>
            <person name="Haridas S."/>
            <person name="Albert R."/>
            <person name="Binder M."/>
            <person name="Bloem J."/>
            <person name="Labutti K."/>
            <person name="Salamov A."/>
            <person name="Andreopoulos B."/>
            <person name="Baker S."/>
            <person name="Barry K."/>
            <person name="Bills G."/>
            <person name="Bluhm B."/>
            <person name="Cannon C."/>
            <person name="Castanera R."/>
            <person name="Culley D."/>
            <person name="Daum C."/>
            <person name="Ezra D."/>
            <person name="Gonzalez J."/>
            <person name="Henrissat B."/>
            <person name="Kuo A."/>
            <person name="Liang C."/>
            <person name="Lipzen A."/>
            <person name="Lutzoni F."/>
            <person name="Magnuson J."/>
            <person name="Mondo S."/>
            <person name="Nolan M."/>
            <person name="Ohm R."/>
            <person name="Pangilinan J."/>
            <person name="Park H.-J."/>
            <person name="Ramirez L."/>
            <person name="Alfaro M."/>
            <person name="Sun H."/>
            <person name="Tritt A."/>
            <person name="Yoshinaga Y."/>
            <person name="Zwiers L.-H."/>
            <person name="Turgeon B."/>
            <person name="Goodwin S."/>
            <person name="Spatafora J."/>
            <person name="Crous P."/>
            <person name="Grigoriev I."/>
        </authorList>
    </citation>
    <scope>NUCLEOTIDE SEQUENCE</scope>
    <source>
        <strain evidence="2">CBS 115976</strain>
    </source>
</reference>
<dbReference type="SMART" id="SM00382">
    <property type="entry name" value="AAA"/>
    <property type="match status" value="1"/>
</dbReference>
<dbReference type="Proteomes" id="UP000799302">
    <property type="component" value="Unassembled WGS sequence"/>
</dbReference>
<dbReference type="GO" id="GO:0005524">
    <property type="term" value="F:ATP binding"/>
    <property type="evidence" value="ECO:0007669"/>
    <property type="project" value="InterPro"/>
</dbReference>
<gene>
    <name evidence="2" type="ORF">BT63DRAFT_372021</name>
</gene>
<dbReference type="GO" id="GO:0016887">
    <property type="term" value="F:ATP hydrolysis activity"/>
    <property type="evidence" value="ECO:0007669"/>
    <property type="project" value="InterPro"/>
</dbReference>
<accession>A0A6A6UF94</accession>
<sequence length="273" mass="30737">MILGFSLDDKQWGCFSVASLKDIEWDDSIFDSLVLEDERKEFVHDLVKNHANKIKGTGFDDFVRDKGKGLIGLFSGPPGVGKTLTAEAIAEVAHRPIYKLSSGELGTHSLELQRQLNSVLELTQIWDAVLLLDEADVFLQERTDGLISTNAVTSIFLRELEYYGGILLLTTNRRASIDPAFRSRIHFCFDYTELDGMAKAQIWMQFLDKIRTMGQPKVEVTAAQIMELAKLPLNGREIKNVLSISQSVAKERKQTLDLEVIKLAERFSGTRLM</sequence>
<dbReference type="OrthoDB" id="10042665at2759"/>
<keyword evidence="2" id="KW-0378">Hydrolase</keyword>
<feature type="domain" description="AAA+ ATPase" evidence="1">
    <location>
        <begin position="68"/>
        <end position="192"/>
    </location>
</feature>
<dbReference type="CDD" id="cd19481">
    <property type="entry name" value="RecA-like_protease"/>
    <property type="match status" value="1"/>
</dbReference>
<name>A0A6A6UF94_9PEZI</name>